<dbReference type="PANTHER" id="PTHR46195">
    <property type="entry name" value="HEAVY METAL-ASSOCIATED ISOPRENYLATED PLANT PROTEIN 7"/>
    <property type="match status" value="1"/>
</dbReference>
<dbReference type="CDD" id="cd00371">
    <property type="entry name" value="HMA"/>
    <property type="match status" value="1"/>
</dbReference>
<dbReference type="Gene3D" id="3.30.70.100">
    <property type="match status" value="1"/>
</dbReference>
<feature type="region of interest" description="Disordered" evidence="5">
    <location>
        <begin position="83"/>
        <end position="104"/>
    </location>
</feature>
<dbReference type="SUPFAM" id="SSF55008">
    <property type="entry name" value="HMA, heavy metal-associated domain"/>
    <property type="match status" value="1"/>
</dbReference>
<keyword evidence="3" id="KW-0449">Lipoprotein</keyword>
<gene>
    <name evidence="8" type="primary">LOC111009701</name>
</gene>
<keyword evidence="1" id="KW-0488">Methylation</keyword>
<dbReference type="PROSITE" id="PS50846">
    <property type="entry name" value="HMA_2"/>
    <property type="match status" value="1"/>
</dbReference>
<dbReference type="AlphaFoldDB" id="A0A6J1CBI1"/>
<dbReference type="Pfam" id="PF00403">
    <property type="entry name" value="HMA"/>
    <property type="match status" value="1"/>
</dbReference>
<dbReference type="RefSeq" id="XP_022138577.1">
    <property type="nucleotide sequence ID" value="XM_022282885.1"/>
</dbReference>
<keyword evidence="2" id="KW-0479">Metal-binding</keyword>
<dbReference type="OrthoDB" id="1927097at2759"/>
<evidence type="ECO:0000256" key="3">
    <source>
        <dbReference type="ARBA" id="ARBA00023289"/>
    </source>
</evidence>
<dbReference type="InterPro" id="IPR036163">
    <property type="entry name" value="HMA_dom_sf"/>
</dbReference>
<keyword evidence="7" id="KW-1185">Reference proteome</keyword>
<evidence type="ECO:0000256" key="4">
    <source>
        <dbReference type="ARBA" id="ARBA00024045"/>
    </source>
</evidence>
<evidence type="ECO:0000256" key="1">
    <source>
        <dbReference type="ARBA" id="ARBA00022481"/>
    </source>
</evidence>
<dbReference type="GO" id="GO:0046872">
    <property type="term" value="F:metal ion binding"/>
    <property type="evidence" value="ECO:0007669"/>
    <property type="project" value="UniProtKB-KW"/>
</dbReference>
<organism evidence="7 8">
    <name type="scientific">Momordica charantia</name>
    <name type="common">Bitter gourd</name>
    <name type="synonym">Balsam pear</name>
    <dbReference type="NCBI Taxonomy" id="3673"/>
    <lineage>
        <taxon>Eukaryota</taxon>
        <taxon>Viridiplantae</taxon>
        <taxon>Streptophyta</taxon>
        <taxon>Embryophyta</taxon>
        <taxon>Tracheophyta</taxon>
        <taxon>Spermatophyta</taxon>
        <taxon>Magnoliopsida</taxon>
        <taxon>eudicotyledons</taxon>
        <taxon>Gunneridae</taxon>
        <taxon>Pentapetalae</taxon>
        <taxon>rosids</taxon>
        <taxon>fabids</taxon>
        <taxon>Cucurbitales</taxon>
        <taxon>Cucurbitaceae</taxon>
        <taxon>Momordiceae</taxon>
        <taxon>Momordica</taxon>
    </lineage>
</organism>
<evidence type="ECO:0000256" key="5">
    <source>
        <dbReference type="SAM" id="MobiDB-lite"/>
    </source>
</evidence>
<dbReference type="PANTHER" id="PTHR46195:SF18">
    <property type="entry name" value="SUPEROXIDE DISMUTASE 1 COPPER CHAPERONE-LIKE PROTEIN"/>
    <property type="match status" value="1"/>
</dbReference>
<dbReference type="Proteomes" id="UP000504603">
    <property type="component" value="Unplaced"/>
</dbReference>
<evidence type="ECO:0000313" key="7">
    <source>
        <dbReference type="Proteomes" id="UP000504603"/>
    </source>
</evidence>
<keyword evidence="3" id="KW-0636">Prenylation</keyword>
<comment type="similarity">
    <text evidence="4">Belongs to the HIPP family.</text>
</comment>
<dbReference type="KEGG" id="mcha:111009701"/>
<proteinExistence type="inferred from homology"/>
<evidence type="ECO:0000256" key="2">
    <source>
        <dbReference type="ARBA" id="ARBA00022723"/>
    </source>
</evidence>
<protein>
    <submittedName>
        <fullName evidence="8">Heavy metal-associated isoprenylated plant protein 19</fullName>
    </submittedName>
</protein>
<reference evidence="8" key="1">
    <citation type="submission" date="2025-08" db="UniProtKB">
        <authorList>
            <consortium name="RefSeq"/>
        </authorList>
    </citation>
    <scope>IDENTIFICATION</scope>
    <source>
        <strain evidence="8">OHB3-1</strain>
    </source>
</reference>
<feature type="domain" description="HMA" evidence="6">
    <location>
        <begin position="13"/>
        <end position="77"/>
    </location>
</feature>
<dbReference type="GeneID" id="111009701"/>
<sequence>MGKKKKKTEEIKPLTAEFKVSMHCKACERTVAKAISKFKGVEKFTTDMRKHNVIVTGKFDPQKVMKKIRKKLGKVVEMVIDKSSSATAKDQATVAKESDRSDPNNASQLMMFNCCKESAQLLVLFSDENPNACCIM</sequence>
<dbReference type="InterPro" id="IPR006121">
    <property type="entry name" value="HMA_dom"/>
</dbReference>
<name>A0A6J1CBI1_MOMCH</name>
<accession>A0A6J1CBI1</accession>
<dbReference type="InterPro" id="IPR044577">
    <property type="entry name" value="HIPP4/7/8/17/18/19"/>
</dbReference>
<evidence type="ECO:0000259" key="6">
    <source>
        <dbReference type="PROSITE" id="PS50846"/>
    </source>
</evidence>
<evidence type="ECO:0000313" key="8">
    <source>
        <dbReference type="RefSeq" id="XP_022138577.1"/>
    </source>
</evidence>